<dbReference type="SUPFAM" id="SSF46689">
    <property type="entry name" value="Homeodomain-like"/>
    <property type="match status" value="1"/>
</dbReference>
<dbReference type="InterPro" id="IPR002078">
    <property type="entry name" value="Sigma_54_int"/>
</dbReference>
<dbReference type="InterPro" id="IPR058031">
    <property type="entry name" value="AAA_lid_NorR"/>
</dbReference>
<keyword evidence="12" id="KW-1185">Reference proteome</keyword>
<dbReference type="CDD" id="cd00009">
    <property type="entry name" value="AAA"/>
    <property type="match status" value="1"/>
</dbReference>
<dbReference type="Gene3D" id="3.40.50.2300">
    <property type="match status" value="1"/>
</dbReference>
<dbReference type="GO" id="GO:0006355">
    <property type="term" value="P:regulation of DNA-templated transcription"/>
    <property type="evidence" value="ECO:0007669"/>
    <property type="project" value="InterPro"/>
</dbReference>
<dbReference type="PROSITE" id="PS50110">
    <property type="entry name" value="RESPONSE_REGULATORY"/>
    <property type="match status" value="1"/>
</dbReference>
<reference evidence="11 12" key="1">
    <citation type="journal article" date="2016" name="J. Microbiol.">
        <title>Dankookia rubra gen. nov., sp. nov., an alphaproteobacterium isolated from sediment of a shallow stream.</title>
        <authorList>
            <person name="Kim W.H."/>
            <person name="Kim D.H."/>
            <person name="Kang K."/>
            <person name="Ahn T.Y."/>
        </authorList>
    </citation>
    <scope>NUCLEOTIDE SEQUENCE [LARGE SCALE GENOMIC DNA]</scope>
    <source>
        <strain evidence="11 12">JCM30602</strain>
    </source>
</reference>
<dbReference type="Pfam" id="PF00158">
    <property type="entry name" value="Sigma54_activat"/>
    <property type="match status" value="1"/>
</dbReference>
<evidence type="ECO:0000259" key="9">
    <source>
        <dbReference type="PROSITE" id="PS50045"/>
    </source>
</evidence>
<dbReference type="OrthoDB" id="9770562at2"/>
<dbReference type="FunFam" id="3.40.50.300:FF:000006">
    <property type="entry name" value="DNA-binding transcriptional regulator NtrC"/>
    <property type="match status" value="1"/>
</dbReference>
<dbReference type="InterPro" id="IPR009057">
    <property type="entry name" value="Homeodomain-like_sf"/>
</dbReference>
<evidence type="ECO:0000256" key="2">
    <source>
        <dbReference type="ARBA" id="ARBA00022840"/>
    </source>
</evidence>
<keyword evidence="8" id="KW-0597">Phosphoprotein</keyword>
<dbReference type="GO" id="GO:0000160">
    <property type="term" value="P:phosphorelay signal transduction system"/>
    <property type="evidence" value="ECO:0007669"/>
    <property type="project" value="UniProtKB-KW"/>
</dbReference>
<proteinExistence type="predicted"/>
<dbReference type="SUPFAM" id="SSF52172">
    <property type="entry name" value="CheY-like"/>
    <property type="match status" value="1"/>
</dbReference>
<dbReference type="SMART" id="SM00382">
    <property type="entry name" value="AAA"/>
    <property type="match status" value="1"/>
</dbReference>
<evidence type="ECO:0000256" key="8">
    <source>
        <dbReference type="PROSITE-ProRule" id="PRU00169"/>
    </source>
</evidence>
<evidence type="ECO:0000256" key="1">
    <source>
        <dbReference type="ARBA" id="ARBA00022741"/>
    </source>
</evidence>
<keyword evidence="1" id="KW-0547">Nucleotide-binding</keyword>
<dbReference type="Gene3D" id="3.40.50.300">
    <property type="entry name" value="P-loop containing nucleotide triphosphate hydrolases"/>
    <property type="match status" value="1"/>
</dbReference>
<dbReference type="EMBL" id="SMSJ01000006">
    <property type="protein sequence ID" value="TDH63245.1"/>
    <property type="molecule type" value="Genomic_DNA"/>
</dbReference>
<protein>
    <submittedName>
        <fullName evidence="11">Sigma-54-dependent Fis family transcriptional regulator</fullName>
    </submittedName>
</protein>
<keyword evidence="7" id="KW-0804">Transcription</keyword>
<dbReference type="InterPro" id="IPR025944">
    <property type="entry name" value="Sigma_54_int_dom_CS"/>
</dbReference>
<keyword evidence="6" id="KW-0010">Activator</keyword>
<keyword evidence="2" id="KW-0067">ATP-binding</keyword>
<keyword evidence="4" id="KW-0805">Transcription regulation</keyword>
<dbReference type="PANTHER" id="PTHR32071">
    <property type="entry name" value="TRANSCRIPTIONAL REGULATORY PROTEIN"/>
    <property type="match status" value="1"/>
</dbReference>
<dbReference type="SMART" id="SM00448">
    <property type="entry name" value="REC"/>
    <property type="match status" value="1"/>
</dbReference>
<dbReference type="InterPro" id="IPR001789">
    <property type="entry name" value="Sig_transdc_resp-reg_receiver"/>
</dbReference>
<sequence length="509" mass="55511">MTTPGGRILLVEDTPTQAEVAKAHLRELNHTLRLAETAAAALEQARAWDPDAILLDLELPDGSGLDVLKTLRQEGFEAAIIVITANASMTTAVEVMKWGATDFLPKPYPKAKLVFTLQNAMEKRRLVIENRALETELRAARSGAARDRFHGFIGASAAMQAVYRTIESVAKSRASIFITGESGTGKELAAEAVHKVSERRGAFVALNCGAIPRDLLESEIFGHVKGAFTGATDNRIGAARQADGGTLFLDEIGEMPLEMQVKLLRFVQTGTLQPVGASKPEKVDVRFVCATNRDPLAEVEAGRFREDLYYRLYVVPIEMPPLRAREGDPVLIARTFLQAFAREEKKRFCGLAPEAEAAIRDYPWPGNVRQLQNAVRNAVVMHDGERLEAAMLPAMLLRALPRAVPAAPPAALAVVLPQPLPEPVLAPAPAPAWSVPESLVPAWSPSAPPEPSPAAIEIQPLWKMEKRLIMAALEQTRQDVPRAASLLEINPSTIYRKLQAWRSAEKPDG</sequence>
<evidence type="ECO:0000256" key="4">
    <source>
        <dbReference type="ARBA" id="ARBA00023015"/>
    </source>
</evidence>
<dbReference type="Gene3D" id="1.10.10.60">
    <property type="entry name" value="Homeodomain-like"/>
    <property type="match status" value="1"/>
</dbReference>
<dbReference type="PROSITE" id="PS00676">
    <property type="entry name" value="SIGMA54_INTERACT_2"/>
    <property type="match status" value="1"/>
</dbReference>
<dbReference type="PANTHER" id="PTHR32071:SF117">
    <property type="entry name" value="PTS-DEPENDENT DIHYDROXYACETONE KINASE OPERON REGULATORY PROTEIN-RELATED"/>
    <property type="match status" value="1"/>
</dbReference>
<dbReference type="Pfam" id="PF02954">
    <property type="entry name" value="HTH_8"/>
    <property type="match status" value="1"/>
</dbReference>
<feature type="domain" description="Response regulatory" evidence="10">
    <location>
        <begin position="7"/>
        <end position="121"/>
    </location>
</feature>
<organism evidence="11 12">
    <name type="scientific">Dankookia rubra</name>
    <dbReference type="NCBI Taxonomy" id="1442381"/>
    <lineage>
        <taxon>Bacteria</taxon>
        <taxon>Pseudomonadati</taxon>
        <taxon>Pseudomonadota</taxon>
        <taxon>Alphaproteobacteria</taxon>
        <taxon>Acetobacterales</taxon>
        <taxon>Roseomonadaceae</taxon>
        <taxon>Dankookia</taxon>
    </lineage>
</organism>
<evidence type="ECO:0000256" key="5">
    <source>
        <dbReference type="ARBA" id="ARBA00023125"/>
    </source>
</evidence>
<accession>A0A4V3AAH1</accession>
<gene>
    <name evidence="11" type="ORF">E2C06_07690</name>
</gene>
<dbReference type="AlphaFoldDB" id="A0A4V3AAH1"/>
<keyword evidence="3" id="KW-0902">Two-component regulatory system</keyword>
<dbReference type="Gene3D" id="1.10.8.60">
    <property type="match status" value="1"/>
</dbReference>
<dbReference type="PROSITE" id="PS00688">
    <property type="entry name" value="SIGMA54_INTERACT_3"/>
    <property type="match status" value="1"/>
</dbReference>
<evidence type="ECO:0000256" key="3">
    <source>
        <dbReference type="ARBA" id="ARBA00023012"/>
    </source>
</evidence>
<dbReference type="SUPFAM" id="SSF52540">
    <property type="entry name" value="P-loop containing nucleoside triphosphate hydrolases"/>
    <property type="match status" value="1"/>
</dbReference>
<dbReference type="InterPro" id="IPR002197">
    <property type="entry name" value="HTH_Fis"/>
</dbReference>
<dbReference type="Proteomes" id="UP000295096">
    <property type="component" value="Unassembled WGS sequence"/>
</dbReference>
<dbReference type="InterPro" id="IPR011006">
    <property type="entry name" value="CheY-like_superfamily"/>
</dbReference>
<feature type="domain" description="Sigma-54 factor interaction" evidence="9">
    <location>
        <begin position="152"/>
        <end position="380"/>
    </location>
</feature>
<dbReference type="PROSITE" id="PS50045">
    <property type="entry name" value="SIGMA54_INTERACT_4"/>
    <property type="match status" value="1"/>
</dbReference>
<dbReference type="InterPro" id="IPR027417">
    <property type="entry name" value="P-loop_NTPase"/>
</dbReference>
<evidence type="ECO:0000256" key="7">
    <source>
        <dbReference type="ARBA" id="ARBA00023163"/>
    </source>
</evidence>
<feature type="modified residue" description="4-aspartylphosphate" evidence="8">
    <location>
        <position position="56"/>
    </location>
</feature>
<dbReference type="RefSeq" id="WP_133288006.1">
    <property type="nucleotide sequence ID" value="NZ_SMSJ01000006.1"/>
</dbReference>
<dbReference type="InterPro" id="IPR003593">
    <property type="entry name" value="AAA+_ATPase"/>
</dbReference>
<evidence type="ECO:0000259" key="10">
    <source>
        <dbReference type="PROSITE" id="PS50110"/>
    </source>
</evidence>
<dbReference type="GO" id="GO:0043565">
    <property type="term" value="F:sequence-specific DNA binding"/>
    <property type="evidence" value="ECO:0007669"/>
    <property type="project" value="InterPro"/>
</dbReference>
<evidence type="ECO:0000313" key="11">
    <source>
        <dbReference type="EMBL" id="TDH63245.1"/>
    </source>
</evidence>
<evidence type="ECO:0000313" key="12">
    <source>
        <dbReference type="Proteomes" id="UP000295096"/>
    </source>
</evidence>
<name>A0A4V3AAH1_9PROT</name>
<dbReference type="GO" id="GO:0005524">
    <property type="term" value="F:ATP binding"/>
    <property type="evidence" value="ECO:0007669"/>
    <property type="project" value="UniProtKB-KW"/>
</dbReference>
<dbReference type="Pfam" id="PF00072">
    <property type="entry name" value="Response_reg"/>
    <property type="match status" value="1"/>
</dbReference>
<dbReference type="Pfam" id="PF25601">
    <property type="entry name" value="AAA_lid_14"/>
    <property type="match status" value="1"/>
</dbReference>
<comment type="caution">
    <text evidence="11">The sequence shown here is derived from an EMBL/GenBank/DDBJ whole genome shotgun (WGS) entry which is preliminary data.</text>
</comment>
<dbReference type="InterPro" id="IPR025943">
    <property type="entry name" value="Sigma_54_int_dom_ATP-bd_2"/>
</dbReference>
<keyword evidence="5" id="KW-0238">DNA-binding</keyword>
<evidence type="ECO:0000256" key="6">
    <source>
        <dbReference type="ARBA" id="ARBA00023159"/>
    </source>
</evidence>